<evidence type="ECO:0000256" key="1">
    <source>
        <dbReference type="SAM" id="MobiDB-lite"/>
    </source>
</evidence>
<evidence type="ECO:0000313" key="2">
    <source>
        <dbReference type="EMBL" id="KIJ39736.1"/>
    </source>
</evidence>
<dbReference type="HOGENOM" id="CLU_041952_1_0_1"/>
<feature type="compositionally biased region" description="Basic and acidic residues" evidence="1">
    <location>
        <begin position="1"/>
        <end position="26"/>
    </location>
</feature>
<keyword evidence="3" id="KW-1185">Reference proteome</keyword>
<dbReference type="GO" id="GO:0008270">
    <property type="term" value="F:zinc ion binding"/>
    <property type="evidence" value="ECO:0007669"/>
    <property type="project" value="InterPro"/>
</dbReference>
<dbReference type="GO" id="GO:0000981">
    <property type="term" value="F:DNA-binding transcription factor activity, RNA polymerase II-specific"/>
    <property type="evidence" value="ECO:0007669"/>
    <property type="project" value="InterPro"/>
</dbReference>
<protein>
    <recommendedName>
        <fullName evidence="4">Zn(2)-C6 fungal-type domain-containing protein</fullName>
    </recommendedName>
</protein>
<dbReference type="InterPro" id="IPR036864">
    <property type="entry name" value="Zn2-C6_fun-type_DNA-bd_sf"/>
</dbReference>
<accession>A0A0C9VPF9</accession>
<dbReference type="InterPro" id="IPR001138">
    <property type="entry name" value="Zn2Cys6_DnaBD"/>
</dbReference>
<dbReference type="Proteomes" id="UP000054279">
    <property type="component" value="Unassembled WGS sequence"/>
</dbReference>
<name>A0A0C9VPF9_SPHS4</name>
<evidence type="ECO:0008006" key="4">
    <source>
        <dbReference type="Google" id="ProtNLM"/>
    </source>
</evidence>
<evidence type="ECO:0000313" key="3">
    <source>
        <dbReference type="Proteomes" id="UP000054279"/>
    </source>
</evidence>
<gene>
    <name evidence="2" type="ORF">M422DRAFT_257329</name>
</gene>
<dbReference type="SUPFAM" id="SSF57701">
    <property type="entry name" value="Zn2/Cys6 DNA-binding domain"/>
    <property type="match status" value="1"/>
</dbReference>
<reference evidence="2 3" key="1">
    <citation type="submission" date="2014-06" db="EMBL/GenBank/DDBJ databases">
        <title>Evolutionary Origins and Diversification of the Mycorrhizal Mutualists.</title>
        <authorList>
            <consortium name="DOE Joint Genome Institute"/>
            <consortium name="Mycorrhizal Genomics Consortium"/>
            <person name="Kohler A."/>
            <person name="Kuo A."/>
            <person name="Nagy L.G."/>
            <person name="Floudas D."/>
            <person name="Copeland A."/>
            <person name="Barry K.W."/>
            <person name="Cichocki N."/>
            <person name="Veneault-Fourrey C."/>
            <person name="LaButti K."/>
            <person name="Lindquist E.A."/>
            <person name="Lipzen A."/>
            <person name="Lundell T."/>
            <person name="Morin E."/>
            <person name="Murat C."/>
            <person name="Riley R."/>
            <person name="Ohm R."/>
            <person name="Sun H."/>
            <person name="Tunlid A."/>
            <person name="Henrissat B."/>
            <person name="Grigoriev I.V."/>
            <person name="Hibbett D.S."/>
            <person name="Martin F."/>
        </authorList>
    </citation>
    <scope>NUCLEOTIDE SEQUENCE [LARGE SCALE GENOMIC DNA]</scope>
    <source>
        <strain evidence="2 3">SS14</strain>
    </source>
</reference>
<dbReference type="EMBL" id="KN837149">
    <property type="protein sequence ID" value="KIJ39736.1"/>
    <property type="molecule type" value="Genomic_DNA"/>
</dbReference>
<feature type="region of interest" description="Disordered" evidence="1">
    <location>
        <begin position="1"/>
        <end position="53"/>
    </location>
</feature>
<dbReference type="CDD" id="cd00067">
    <property type="entry name" value="GAL4"/>
    <property type="match status" value="1"/>
</dbReference>
<dbReference type="Gene3D" id="4.10.240.10">
    <property type="entry name" value="Zn(2)-C6 fungal-type DNA-binding domain"/>
    <property type="match status" value="1"/>
</dbReference>
<organism evidence="2 3">
    <name type="scientific">Sphaerobolus stellatus (strain SS14)</name>
    <dbReference type="NCBI Taxonomy" id="990650"/>
    <lineage>
        <taxon>Eukaryota</taxon>
        <taxon>Fungi</taxon>
        <taxon>Dikarya</taxon>
        <taxon>Basidiomycota</taxon>
        <taxon>Agaricomycotina</taxon>
        <taxon>Agaricomycetes</taxon>
        <taxon>Phallomycetidae</taxon>
        <taxon>Geastrales</taxon>
        <taxon>Sphaerobolaceae</taxon>
        <taxon>Sphaerobolus</taxon>
    </lineage>
</organism>
<proteinExistence type="predicted"/>
<dbReference type="AlphaFoldDB" id="A0A0C9VPF9"/>
<sequence length="218" mass="25201">MHRRSDDAARVLREAQEKGKGKEGPKTPKKVVARKKAPESAREVSSGSEGDKEEELEEPPACIYCMKKKIKCVPLAGWKVCMTCQKRKMKCEFFKKTTWAIMDGSQKIAEFVWELVALERHQMASLLEKSWYELDICALNLEQAVDKDLMEVDGRVMTLLDMKFRGLEILVELEKRIIANRSRSIVGSYTAHMEHVFEWMNAIQKRTAWNKMVYQIQG</sequence>